<accession>A0A699VDM6</accession>
<dbReference type="AlphaFoldDB" id="A0A699VDM6"/>
<protein>
    <submittedName>
        <fullName evidence="1">Ribonuclease H-like domain-containing protein</fullName>
    </submittedName>
</protein>
<proteinExistence type="predicted"/>
<dbReference type="EMBL" id="BKCJ011397662">
    <property type="protein sequence ID" value="GFD29754.1"/>
    <property type="molecule type" value="Genomic_DNA"/>
</dbReference>
<comment type="caution">
    <text evidence="1">The sequence shown here is derived from an EMBL/GenBank/DDBJ whole genome shotgun (WGS) entry which is preliminary data.</text>
</comment>
<evidence type="ECO:0000313" key="1">
    <source>
        <dbReference type="EMBL" id="GFD29754.1"/>
    </source>
</evidence>
<gene>
    <name evidence="1" type="ORF">Tci_901723</name>
</gene>
<sequence length="39" mass="4488">LEEGVSKMMRMLMEEKKEDDMGAFIEKLDKVGRAAQDPM</sequence>
<reference evidence="1" key="1">
    <citation type="journal article" date="2019" name="Sci. Rep.">
        <title>Draft genome of Tanacetum cinerariifolium, the natural source of mosquito coil.</title>
        <authorList>
            <person name="Yamashiro T."/>
            <person name="Shiraishi A."/>
            <person name="Satake H."/>
            <person name="Nakayama K."/>
        </authorList>
    </citation>
    <scope>NUCLEOTIDE SEQUENCE</scope>
</reference>
<organism evidence="1">
    <name type="scientific">Tanacetum cinerariifolium</name>
    <name type="common">Dalmatian daisy</name>
    <name type="synonym">Chrysanthemum cinerariifolium</name>
    <dbReference type="NCBI Taxonomy" id="118510"/>
    <lineage>
        <taxon>Eukaryota</taxon>
        <taxon>Viridiplantae</taxon>
        <taxon>Streptophyta</taxon>
        <taxon>Embryophyta</taxon>
        <taxon>Tracheophyta</taxon>
        <taxon>Spermatophyta</taxon>
        <taxon>Magnoliopsida</taxon>
        <taxon>eudicotyledons</taxon>
        <taxon>Gunneridae</taxon>
        <taxon>Pentapetalae</taxon>
        <taxon>asterids</taxon>
        <taxon>campanulids</taxon>
        <taxon>Asterales</taxon>
        <taxon>Asteraceae</taxon>
        <taxon>Asteroideae</taxon>
        <taxon>Anthemideae</taxon>
        <taxon>Anthemidinae</taxon>
        <taxon>Tanacetum</taxon>
    </lineage>
</organism>
<name>A0A699VDM6_TANCI</name>
<feature type="non-terminal residue" evidence="1">
    <location>
        <position position="1"/>
    </location>
</feature>